<gene>
    <name evidence="4" type="primary">vceR</name>
    <name evidence="4" type="ORF">GCM10023095_20620</name>
</gene>
<dbReference type="RefSeq" id="WP_345012748.1">
    <property type="nucleotide sequence ID" value="NZ_BAABFC010000013.1"/>
</dbReference>
<feature type="domain" description="HTH tetR-type" evidence="3">
    <location>
        <begin position="6"/>
        <end position="66"/>
    </location>
</feature>
<organism evidence="4 5">
    <name type="scientific">Pseudaeromonas paramecii</name>
    <dbReference type="NCBI Taxonomy" id="2138166"/>
    <lineage>
        <taxon>Bacteria</taxon>
        <taxon>Pseudomonadati</taxon>
        <taxon>Pseudomonadota</taxon>
        <taxon>Gammaproteobacteria</taxon>
        <taxon>Aeromonadales</taxon>
        <taxon>Aeromonadaceae</taxon>
        <taxon>Pseudaeromonas</taxon>
    </lineage>
</organism>
<evidence type="ECO:0000313" key="5">
    <source>
        <dbReference type="Proteomes" id="UP001501321"/>
    </source>
</evidence>
<dbReference type="EMBL" id="BAABFC010000013">
    <property type="protein sequence ID" value="GAA4499855.1"/>
    <property type="molecule type" value="Genomic_DNA"/>
</dbReference>
<dbReference type="PANTHER" id="PTHR30055">
    <property type="entry name" value="HTH-TYPE TRANSCRIPTIONAL REGULATOR RUTR"/>
    <property type="match status" value="1"/>
</dbReference>
<dbReference type="InterPro" id="IPR009057">
    <property type="entry name" value="Homeodomain-like_sf"/>
</dbReference>
<dbReference type="InterPro" id="IPR039536">
    <property type="entry name" value="TetR_C_Proteobacteria"/>
</dbReference>
<dbReference type="SUPFAM" id="SSF46689">
    <property type="entry name" value="Homeodomain-like"/>
    <property type="match status" value="1"/>
</dbReference>
<evidence type="ECO:0000256" key="2">
    <source>
        <dbReference type="PROSITE-ProRule" id="PRU00335"/>
    </source>
</evidence>
<sequence length="200" mass="22394">MRVKSEAKRQAILEVAREAFTRQGFETTSMSAIASAVGGSKATLYNHFSSKEALFEAVMLEFGRRMRIAEAFEELDATAALPTQLQRLGKYYLCFMLHPEVMALRTVVLHEAARSQVGRRFYALGPEKGWKLFSQFLSSHQARLAFDDPWICAMHFKGLLEAELIEPCSLGARPMPADDELDRVVSRAVRVFLAAYGRGG</sequence>
<evidence type="ECO:0000313" key="4">
    <source>
        <dbReference type="EMBL" id="GAA4499855.1"/>
    </source>
</evidence>
<dbReference type="Pfam" id="PF14246">
    <property type="entry name" value="TetR_C_7"/>
    <property type="match status" value="1"/>
</dbReference>
<accession>A0ABP8QCV2</accession>
<comment type="caution">
    <text evidence="4">The sequence shown here is derived from an EMBL/GenBank/DDBJ whole genome shotgun (WGS) entry which is preliminary data.</text>
</comment>
<proteinExistence type="predicted"/>
<dbReference type="PANTHER" id="PTHR30055:SF119">
    <property type="entry name" value="NALC"/>
    <property type="match status" value="1"/>
</dbReference>
<name>A0ABP8QCV2_9GAMM</name>
<dbReference type="Gene3D" id="1.10.357.10">
    <property type="entry name" value="Tetracycline Repressor, domain 2"/>
    <property type="match status" value="1"/>
</dbReference>
<evidence type="ECO:0000259" key="3">
    <source>
        <dbReference type="PROSITE" id="PS50977"/>
    </source>
</evidence>
<evidence type="ECO:0000256" key="1">
    <source>
        <dbReference type="ARBA" id="ARBA00023125"/>
    </source>
</evidence>
<protein>
    <submittedName>
        <fullName evidence="4">TetR family multidrug efflux transcriptional regulator VceR</fullName>
    </submittedName>
</protein>
<reference evidence="5" key="1">
    <citation type="journal article" date="2019" name="Int. J. Syst. Evol. Microbiol.">
        <title>The Global Catalogue of Microorganisms (GCM) 10K type strain sequencing project: providing services to taxonomists for standard genome sequencing and annotation.</title>
        <authorList>
            <consortium name="The Broad Institute Genomics Platform"/>
            <consortium name="The Broad Institute Genome Sequencing Center for Infectious Disease"/>
            <person name="Wu L."/>
            <person name="Ma J."/>
        </authorList>
    </citation>
    <scope>NUCLEOTIDE SEQUENCE [LARGE SCALE GENOMIC DNA]</scope>
    <source>
        <strain evidence="5">JCM 32226</strain>
    </source>
</reference>
<dbReference type="PRINTS" id="PR00455">
    <property type="entry name" value="HTHTETR"/>
</dbReference>
<dbReference type="Pfam" id="PF00440">
    <property type="entry name" value="TetR_N"/>
    <property type="match status" value="1"/>
</dbReference>
<keyword evidence="1 2" id="KW-0238">DNA-binding</keyword>
<dbReference type="InterPro" id="IPR050109">
    <property type="entry name" value="HTH-type_TetR-like_transc_reg"/>
</dbReference>
<dbReference type="PROSITE" id="PS50977">
    <property type="entry name" value="HTH_TETR_2"/>
    <property type="match status" value="1"/>
</dbReference>
<feature type="DNA-binding region" description="H-T-H motif" evidence="2">
    <location>
        <begin position="29"/>
        <end position="48"/>
    </location>
</feature>
<dbReference type="InterPro" id="IPR001647">
    <property type="entry name" value="HTH_TetR"/>
</dbReference>
<dbReference type="Proteomes" id="UP001501321">
    <property type="component" value="Unassembled WGS sequence"/>
</dbReference>
<keyword evidence="5" id="KW-1185">Reference proteome</keyword>